<keyword evidence="3 6" id="KW-0812">Transmembrane</keyword>
<keyword evidence="5 6" id="KW-0472">Membrane</keyword>
<name>A0A7V7GSR0_9GAMM</name>
<evidence type="ECO:0000256" key="4">
    <source>
        <dbReference type="ARBA" id="ARBA00022989"/>
    </source>
</evidence>
<dbReference type="RefSeq" id="WP_149332925.1">
    <property type="nucleotide sequence ID" value="NZ_QOVF01000003.1"/>
</dbReference>
<evidence type="ECO:0000256" key="5">
    <source>
        <dbReference type="ARBA" id="ARBA00023136"/>
    </source>
</evidence>
<accession>A0A7V7GSR0</accession>
<feature type="transmembrane region" description="Helical" evidence="6">
    <location>
        <begin position="263"/>
        <end position="281"/>
    </location>
</feature>
<feature type="transmembrane region" description="Helical" evidence="6">
    <location>
        <begin position="95"/>
        <end position="115"/>
    </location>
</feature>
<keyword evidence="9" id="KW-1185">Reference proteome</keyword>
<gene>
    <name evidence="8" type="ORF">DT594_12290</name>
</gene>
<evidence type="ECO:0000256" key="3">
    <source>
        <dbReference type="ARBA" id="ARBA00022692"/>
    </source>
</evidence>
<comment type="caution">
    <text evidence="8">The sequence shown here is derived from an EMBL/GenBank/DDBJ whole genome shotgun (WGS) entry which is preliminary data.</text>
</comment>
<dbReference type="Pfam" id="PF00892">
    <property type="entry name" value="EamA"/>
    <property type="match status" value="2"/>
</dbReference>
<reference evidence="8 9" key="1">
    <citation type="submission" date="2018-07" db="EMBL/GenBank/DDBJ databases">
        <title>Pseudomonas laoshanensis sp. nov., isolated from soil.</title>
        <authorList>
            <person name="Sun J."/>
            <person name="Yu L."/>
            <person name="Wang M."/>
            <person name="Zhang C."/>
        </authorList>
    </citation>
    <scope>NUCLEOTIDE SEQUENCE [LARGE SCALE GENOMIC DNA]</scope>
    <source>
        <strain evidence="8 9">Y22</strain>
    </source>
</reference>
<dbReference type="GO" id="GO:0016020">
    <property type="term" value="C:membrane"/>
    <property type="evidence" value="ECO:0007669"/>
    <property type="project" value="UniProtKB-SubCell"/>
</dbReference>
<dbReference type="InterPro" id="IPR050638">
    <property type="entry name" value="AA-Vitamin_Transporters"/>
</dbReference>
<dbReference type="EMBL" id="QOVF01000003">
    <property type="protein sequence ID" value="KAA0694084.1"/>
    <property type="molecule type" value="Genomic_DNA"/>
</dbReference>
<feature type="domain" description="EamA" evidence="7">
    <location>
        <begin position="16"/>
        <end position="138"/>
    </location>
</feature>
<dbReference type="OrthoDB" id="9809509at2"/>
<proteinExistence type="inferred from homology"/>
<keyword evidence="4 6" id="KW-1133">Transmembrane helix</keyword>
<evidence type="ECO:0000313" key="8">
    <source>
        <dbReference type="EMBL" id="KAA0694084.1"/>
    </source>
</evidence>
<feature type="transmembrane region" description="Helical" evidence="6">
    <location>
        <begin position="70"/>
        <end position="89"/>
    </location>
</feature>
<dbReference type="PANTHER" id="PTHR32322:SF2">
    <property type="entry name" value="EAMA DOMAIN-CONTAINING PROTEIN"/>
    <property type="match status" value="1"/>
</dbReference>
<evidence type="ECO:0000313" key="9">
    <source>
        <dbReference type="Proteomes" id="UP000463138"/>
    </source>
</evidence>
<sequence>MLLNKSTWVALGPTALFVMLWSSGAIFSSWGLQHASAFAFLFLRFVMACVVLGLLASYRRRWLPALGSRRRVVMVGILLTGGYTIFYLLSLDQGITPGVLATVLGVQPILTLLLVERRVSWMRIAGLLLALGGLTLVVLESLLAARFSLLGISLTLAALACITFGSIFQKGLQQAPMDVLPLQYLIGLLMCLLFVPFQPFEYELTVGFIVPLIYMGVVISVLATLLLYRLIQAGNLVNVTSLFYLVPGVTAGLDYLFLGNRMAPLSLLGMLAILAGLALVFRTPAASGRPVAD</sequence>
<dbReference type="PANTHER" id="PTHR32322">
    <property type="entry name" value="INNER MEMBRANE TRANSPORTER"/>
    <property type="match status" value="1"/>
</dbReference>
<feature type="domain" description="EamA" evidence="7">
    <location>
        <begin position="150"/>
        <end position="281"/>
    </location>
</feature>
<feature type="transmembrane region" description="Helical" evidence="6">
    <location>
        <begin position="37"/>
        <end position="58"/>
    </location>
</feature>
<feature type="transmembrane region" description="Helical" evidence="6">
    <location>
        <begin position="149"/>
        <end position="168"/>
    </location>
</feature>
<protein>
    <submittedName>
        <fullName evidence="8">DMT family transporter</fullName>
    </submittedName>
</protein>
<organism evidence="8 9">
    <name type="scientific">Halopseudomonas laoshanensis</name>
    <dbReference type="NCBI Taxonomy" id="2268758"/>
    <lineage>
        <taxon>Bacteria</taxon>
        <taxon>Pseudomonadati</taxon>
        <taxon>Pseudomonadota</taxon>
        <taxon>Gammaproteobacteria</taxon>
        <taxon>Pseudomonadales</taxon>
        <taxon>Pseudomonadaceae</taxon>
        <taxon>Halopseudomonas</taxon>
    </lineage>
</organism>
<comment type="subcellular location">
    <subcellularLocation>
        <location evidence="1">Membrane</location>
        <topology evidence="1">Multi-pass membrane protein</topology>
    </subcellularLocation>
</comment>
<dbReference type="InterPro" id="IPR000620">
    <property type="entry name" value="EamA_dom"/>
</dbReference>
<evidence type="ECO:0000256" key="1">
    <source>
        <dbReference type="ARBA" id="ARBA00004141"/>
    </source>
</evidence>
<feature type="transmembrane region" description="Helical" evidence="6">
    <location>
        <begin position="180"/>
        <end position="200"/>
    </location>
</feature>
<feature type="transmembrane region" description="Helical" evidence="6">
    <location>
        <begin position="7"/>
        <end position="31"/>
    </location>
</feature>
<feature type="transmembrane region" description="Helical" evidence="6">
    <location>
        <begin position="124"/>
        <end position="143"/>
    </location>
</feature>
<dbReference type="InterPro" id="IPR037185">
    <property type="entry name" value="EmrE-like"/>
</dbReference>
<dbReference type="Proteomes" id="UP000463138">
    <property type="component" value="Unassembled WGS sequence"/>
</dbReference>
<feature type="transmembrane region" description="Helical" evidence="6">
    <location>
        <begin position="206"/>
        <end position="228"/>
    </location>
</feature>
<feature type="transmembrane region" description="Helical" evidence="6">
    <location>
        <begin position="235"/>
        <end position="257"/>
    </location>
</feature>
<evidence type="ECO:0000259" key="7">
    <source>
        <dbReference type="Pfam" id="PF00892"/>
    </source>
</evidence>
<evidence type="ECO:0000256" key="6">
    <source>
        <dbReference type="SAM" id="Phobius"/>
    </source>
</evidence>
<dbReference type="AlphaFoldDB" id="A0A7V7GSR0"/>
<comment type="similarity">
    <text evidence="2">Belongs to the EamA transporter family.</text>
</comment>
<dbReference type="SUPFAM" id="SSF103481">
    <property type="entry name" value="Multidrug resistance efflux transporter EmrE"/>
    <property type="match status" value="2"/>
</dbReference>
<evidence type="ECO:0000256" key="2">
    <source>
        <dbReference type="ARBA" id="ARBA00007362"/>
    </source>
</evidence>